<dbReference type="SUPFAM" id="SSF51395">
    <property type="entry name" value="FMN-linked oxidoreductases"/>
    <property type="match status" value="1"/>
</dbReference>
<evidence type="ECO:0000313" key="8">
    <source>
        <dbReference type="Proteomes" id="UP000014062"/>
    </source>
</evidence>
<keyword evidence="2" id="KW-0285">Flavoprotein</keyword>
<proteinExistence type="predicted"/>
<dbReference type="Gene3D" id="3.20.20.70">
    <property type="entry name" value="Aldolase class I"/>
    <property type="match status" value="1"/>
</dbReference>
<evidence type="ECO:0000259" key="6">
    <source>
        <dbReference type="Pfam" id="PF00724"/>
    </source>
</evidence>
<feature type="domain" description="NADH:flavin oxidoreductase/NADH oxidase N-terminal" evidence="6">
    <location>
        <begin position="35"/>
        <end position="375"/>
    </location>
</feature>
<dbReference type="InterPro" id="IPR013785">
    <property type="entry name" value="Aldolase_TIM"/>
</dbReference>
<evidence type="ECO:0000256" key="2">
    <source>
        <dbReference type="ARBA" id="ARBA00022630"/>
    </source>
</evidence>
<evidence type="ECO:0000256" key="3">
    <source>
        <dbReference type="ARBA" id="ARBA00022643"/>
    </source>
</evidence>
<accession>A0A7U9DLD7</accession>
<dbReference type="CDD" id="cd02932">
    <property type="entry name" value="OYE_YqiM_FMN"/>
    <property type="match status" value="1"/>
</dbReference>
<sequence length="390" mass="42313">MYEGRRSLTLDVLRELPYESPRSAATQEQPAMSALFEPFRLRDTTIPNRIWMPPMCQYSAAPEGPSAGVPGDWHFAHYGARAVGGTGLIVVEATGVSPEGRISPQDLGLWNDTQVEAFRRITGFLRSQGTVPAVQLAHAGRKASTAQPWRGGAPVGADAYGWQPLAPSALAFDERHPVPTELTVPQIQEAVGRFADAARRALAAGFEIAEIHGAHGYLIHEFLSPHSNQRTDAYGGSYANRTRFALEVVDAVREVWPDDKPLFFRVSATDWLEEGGWTPDDTVRFARDLEAHGIDLLDVSTGGNVPRVRIPTGPGYQVPFAARVKAGSTLPVAAVGLITEPGQAEKILANGEADAVLLGRELLRNPSWAQHAARELGVDARMPDQYGWGM</sequence>
<name>A0A7U9DLD7_STRLI</name>
<keyword evidence="5 7" id="KW-0560">Oxidoreductase</keyword>
<dbReference type="GO" id="GO:0050661">
    <property type="term" value="F:NADP binding"/>
    <property type="evidence" value="ECO:0007669"/>
    <property type="project" value="InterPro"/>
</dbReference>
<reference evidence="8" key="1">
    <citation type="journal article" date="2013" name="Genome Biol. Evol.">
        <title>The genome sequence of Streptomyces lividans 66 reveals a novel tRNA-dependent peptide biosynthetic system within a metal-related genomic island.</title>
        <authorList>
            <person name="Cruz-Morales P."/>
            <person name="Vijgenboom E."/>
            <person name="Iruegas-Bocardo F."/>
            <person name="Girard G."/>
            <person name="Yanez-Guerra L.A."/>
            <person name="Ramos-Aboites H.E."/>
            <person name="Pernodet J.L."/>
            <person name="Anne J."/>
            <person name="van Wezel G.P."/>
            <person name="Barona-Gomez F."/>
        </authorList>
    </citation>
    <scope>NUCLEOTIDE SEQUENCE [LARGE SCALE GENOMIC DNA]</scope>
    <source>
        <strain evidence="8">1326</strain>
    </source>
</reference>
<dbReference type="PANTHER" id="PTHR43303">
    <property type="entry name" value="NADPH DEHYDROGENASE C23G7.10C-RELATED"/>
    <property type="match status" value="1"/>
</dbReference>
<keyword evidence="3" id="KW-0288">FMN</keyword>
<dbReference type="Proteomes" id="UP000014062">
    <property type="component" value="Chromosome"/>
</dbReference>
<keyword evidence="4" id="KW-0521">NADP</keyword>
<comment type="cofactor">
    <cofactor evidence="1">
        <name>FMN</name>
        <dbReference type="ChEBI" id="CHEBI:58210"/>
    </cofactor>
</comment>
<evidence type="ECO:0000256" key="1">
    <source>
        <dbReference type="ARBA" id="ARBA00001917"/>
    </source>
</evidence>
<dbReference type="AlphaFoldDB" id="A0A7U9DLD7"/>
<dbReference type="GO" id="GO:0010181">
    <property type="term" value="F:FMN binding"/>
    <property type="evidence" value="ECO:0007669"/>
    <property type="project" value="InterPro"/>
</dbReference>
<organism evidence="7 8">
    <name type="scientific">Streptomyces lividans 1326</name>
    <dbReference type="NCBI Taxonomy" id="1200984"/>
    <lineage>
        <taxon>Bacteria</taxon>
        <taxon>Bacillati</taxon>
        <taxon>Actinomycetota</taxon>
        <taxon>Actinomycetes</taxon>
        <taxon>Kitasatosporales</taxon>
        <taxon>Streptomycetaceae</taxon>
        <taxon>Streptomyces</taxon>
    </lineage>
</organism>
<protein>
    <submittedName>
        <fullName evidence="7">2,4-dienoyl-CoA reductase (NADPH)</fullName>
        <ecNumber evidence="7">1.3.1.34</ecNumber>
    </submittedName>
</protein>
<evidence type="ECO:0000256" key="4">
    <source>
        <dbReference type="ARBA" id="ARBA00022857"/>
    </source>
</evidence>
<evidence type="ECO:0000256" key="5">
    <source>
        <dbReference type="ARBA" id="ARBA00023002"/>
    </source>
</evidence>
<dbReference type="PANTHER" id="PTHR43303:SF4">
    <property type="entry name" value="NADPH DEHYDROGENASE C23G7.10C-RELATED"/>
    <property type="match status" value="1"/>
</dbReference>
<dbReference type="InterPro" id="IPR044152">
    <property type="entry name" value="YqjM-like"/>
</dbReference>
<dbReference type="InterPro" id="IPR001155">
    <property type="entry name" value="OxRdtase_FMN_N"/>
</dbReference>
<dbReference type="EC" id="1.3.1.34" evidence="7"/>
<evidence type="ECO:0000313" key="7">
    <source>
        <dbReference type="EMBL" id="EOY46099.1"/>
    </source>
</evidence>
<gene>
    <name evidence="7" type="ORF">SLI_1382</name>
</gene>
<dbReference type="EMBL" id="CM001889">
    <property type="protein sequence ID" value="EOY46099.1"/>
    <property type="molecule type" value="Genomic_DNA"/>
</dbReference>
<dbReference type="Pfam" id="PF00724">
    <property type="entry name" value="Oxidored_FMN"/>
    <property type="match status" value="1"/>
</dbReference>
<dbReference type="GO" id="GO:0003959">
    <property type="term" value="F:NADPH dehydrogenase activity"/>
    <property type="evidence" value="ECO:0007669"/>
    <property type="project" value="InterPro"/>
</dbReference>
<dbReference type="GO" id="GO:0008670">
    <property type="term" value="F:2,4-dienoyl-CoA reductase (NADPH) activity"/>
    <property type="evidence" value="ECO:0007669"/>
    <property type="project" value="UniProtKB-EC"/>
</dbReference>